<dbReference type="Gene3D" id="3.30.200.20">
    <property type="entry name" value="Phosphorylase Kinase, domain 1"/>
    <property type="match status" value="1"/>
</dbReference>
<dbReference type="EMBL" id="DSIY01000026">
    <property type="protein sequence ID" value="HEG90039.1"/>
    <property type="molecule type" value="Genomic_DNA"/>
</dbReference>
<dbReference type="GO" id="GO:0005524">
    <property type="term" value="F:ATP binding"/>
    <property type="evidence" value="ECO:0007669"/>
    <property type="project" value="UniProtKB-KW"/>
</dbReference>
<keyword evidence="5 10" id="KW-0418">Kinase</keyword>
<dbReference type="InterPro" id="IPR011047">
    <property type="entry name" value="Quinoprotein_ADH-like_sf"/>
</dbReference>
<dbReference type="SUPFAM" id="SSF56112">
    <property type="entry name" value="Protein kinase-like (PK-like)"/>
    <property type="match status" value="1"/>
</dbReference>
<dbReference type="Gene3D" id="2.130.10.10">
    <property type="entry name" value="YVTN repeat-like/Quinoprotein amine dehydrogenase"/>
    <property type="match status" value="2"/>
</dbReference>
<evidence type="ECO:0000256" key="4">
    <source>
        <dbReference type="ARBA" id="ARBA00022741"/>
    </source>
</evidence>
<dbReference type="Gene3D" id="2.40.128.630">
    <property type="match status" value="1"/>
</dbReference>
<dbReference type="PROSITE" id="PS50011">
    <property type="entry name" value="PROTEIN_KINASE_DOM"/>
    <property type="match status" value="1"/>
</dbReference>
<dbReference type="PANTHER" id="PTHR24363:SF0">
    <property type="entry name" value="SERINE_THREONINE KINASE LIKE DOMAIN CONTAINING 1"/>
    <property type="match status" value="1"/>
</dbReference>
<dbReference type="CDD" id="cd14014">
    <property type="entry name" value="STKc_PknB_like"/>
    <property type="match status" value="1"/>
</dbReference>
<dbReference type="InterPro" id="IPR011009">
    <property type="entry name" value="Kinase-like_dom_sf"/>
</dbReference>
<keyword evidence="2" id="KW-0723">Serine/threonine-protein kinase</keyword>
<dbReference type="InterPro" id="IPR002372">
    <property type="entry name" value="PQQ_rpt_dom"/>
</dbReference>
<organism evidence="10">
    <name type="scientific">Thermorudis peleae</name>
    <dbReference type="NCBI Taxonomy" id="1382356"/>
    <lineage>
        <taxon>Bacteria</taxon>
        <taxon>Pseudomonadati</taxon>
        <taxon>Thermomicrobiota</taxon>
        <taxon>Thermomicrobia</taxon>
        <taxon>Thermomicrobia incertae sedis</taxon>
        <taxon>Thermorudis</taxon>
    </lineage>
</organism>
<evidence type="ECO:0000256" key="1">
    <source>
        <dbReference type="ARBA" id="ARBA00012513"/>
    </source>
</evidence>
<comment type="catalytic activity">
    <reaction evidence="7">
        <text>L-threonyl-[protein] + ATP = O-phospho-L-threonyl-[protein] + ADP + H(+)</text>
        <dbReference type="Rhea" id="RHEA:46608"/>
        <dbReference type="Rhea" id="RHEA-COMP:11060"/>
        <dbReference type="Rhea" id="RHEA-COMP:11605"/>
        <dbReference type="ChEBI" id="CHEBI:15378"/>
        <dbReference type="ChEBI" id="CHEBI:30013"/>
        <dbReference type="ChEBI" id="CHEBI:30616"/>
        <dbReference type="ChEBI" id="CHEBI:61977"/>
        <dbReference type="ChEBI" id="CHEBI:456216"/>
        <dbReference type="EC" id="2.7.11.1"/>
    </reaction>
</comment>
<dbReference type="GO" id="GO:0004674">
    <property type="term" value="F:protein serine/threonine kinase activity"/>
    <property type="evidence" value="ECO:0007669"/>
    <property type="project" value="UniProtKB-KW"/>
</dbReference>
<dbReference type="InterPro" id="IPR015943">
    <property type="entry name" value="WD40/YVTN_repeat-like_dom_sf"/>
</dbReference>
<evidence type="ECO:0000256" key="5">
    <source>
        <dbReference type="ARBA" id="ARBA00022777"/>
    </source>
</evidence>
<comment type="catalytic activity">
    <reaction evidence="8">
        <text>L-seryl-[protein] + ATP = O-phospho-L-seryl-[protein] + ADP + H(+)</text>
        <dbReference type="Rhea" id="RHEA:17989"/>
        <dbReference type="Rhea" id="RHEA-COMP:9863"/>
        <dbReference type="Rhea" id="RHEA-COMP:11604"/>
        <dbReference type="ChEBI" id="CHEBI:15378"/>
        <dbReference type="ChEBI" id="CHEBI:29999"/>
        <dbReference type="ChEBI" id="CHEBI:30616"/>
        <dbReference type="ChEBI" id="CHEBI:83421"/>
        <dbReference type="ChEBI" id="CHEBI:456216"/>
        <dbReference type="EC" id="2.7.11.1"/>
    </reaction>
</comment>
<evidence type="ECO:0000256" key="3">
    <source>
        <dbReference type="ARBA" id="ARBA00022679"/>
    </source>
</evidence>
<keyword evidence="4" id="KW-0547">Nucleotide-binding</keyword>
<gene>
    <name evidence="10" type="ORF">ENP34_01125</name>
</gene>
<dbReference type="SMART" id="SM00220">
    <property type="entry name" value="S_TKc"/>
    <property type="match status" value="1"/>
</dbReference>
<dbReference type="AlphaFoldDB" id="A0A831WYX8"/>
<keyword evidence="6" id="KW-0067">ATP-binding</keyword>
<evidence type="ECO:0000313" key="10">
    <source>
        <dbReference type="EMBL" id="HEG90039.1"/>
    </source>
</evidence>
<protein>
    <recommendedName>
        <fullName evidence="1">non-specific serine/threonine protein kinase</fullName>
        <ecNumber evidence="1">2.7.11.1</ecNumber>
    </recommendedName>
</protein>
<dbReference type="InterPro" id="IPR000719">
    <property type="entry name" value="Prot_kinase_dom"/>
</dbReference>
<proteinExistence type="predicted"/>
<evidence type="ECO:0000256" key="6">
    <source>
        <dbReference type="ARBA" id="ARBA00022840"/>
    </source>
</evidence>
<dbReference type="PANTHER" id="PTHR24363">
    <property type="entry name" value="SERINE/THREONINE PROTEIN KINASE"/>
    <property type="match status" value="1"/>
</dbReference>
<sequence length="659" mass="71195">MLQGGCFTGNAGSSVVPNHNRASRANTLEPGTVLMNRYELIRVAGRGGMSTVYVARDTHFRQVERLCAVKAMISHAPDEASRTLQRNAFEREAAMLATLRHPGIPQVFDFFTLDDISYLVLEFIEGEDLERLIGGSTAPIQEATLIEWALQILDVLAYLHSHEPEPIVFRDLKPSNVMLRQNGSICLIDFGIARVFQPLQRGTMIGTEGYAPPEQYRGIAEPRGDLYALGATLYHLATRLDPRLEPPFSLAERPPRTVNPSLSEGFEQIILRALAYNPSDRFSSATAMAEALRSLREPSSTQHKQQERLASPIVHAGTKTNLVADPVDTREQPRTATISATEIVWAARTGDEVRGTATIAGEVVYVGSYDGFLYALELENGRLVWRFPTGRGVVTRPAVADGLVIFGSEDGAVYAVDQKTSSLRWRYLTALPVRSSPAVAGTLVVIGSDDGFCYTLDRESGQLAWRRHTRAAIRSSPLVVANRILVGSDDGSIYCWTSTDGHACWRRGLGGPVLSSPALLDASIAIGCLDGRLYRLALDSGEIQWSVATAGPVVATPLVAGGLVLIGSADGTLYAIDQERGTVIWSQRLGAQITGSATVWKSLGFVGTVDGRLVAFSLDGDIRWSITVGAPIVATPAVAGGWLVVGALDGRIYALRVEA</sequence>
<dbReference type="Pfam" id="PF00069">
    <property type="entry name" value="Pkinase"/>
    <property type="match status" value="1"/>
</dbReference>
<feature type="domain" description="Protein kinase" evidence="9">
    <location>
        <begin position="38"/>
        <end position="293"/>
    </location>
</feature>
<evidence type="ECO:0000256" key="2">
    <source>
        <dbReference type="ARBA" id="ARBA00022527"/>
    </source>
</evidence>
<evidence type="ECO:0000259" key="9">
    <source>
        <dbReference type="PROSITE" id="PS50011"/>
    </source>
</evidence>
<keyword evidence="3" id="KW-0808">Transferase</keyword>
<dbReference type="Gene3D" id="1.10.510.10">
    <property type="entry name" value="Transferase(Phosphotransferase) domain 1"/>
    <property type="match status" value="1"/>
</dbReference>
<dbReference type="Pfam" id="PF13360">
    <property type="entry name" value="PQQ_2"/>
    <property type="match status" value="2"/>
</dbReference>
<comment type="caution">
    <text evidence="10">The sequence shown here is derived from an EMBL/GenBank/DDBJ whole genome shotgun (WGS) entry which is preliminary data.</text>
</comment>
<dbReference type="SMART" id="SM00564">
    <property type="entry name" value="PQQ"/>
    <property type="match status" value="7"/>
</dbReference>
<evidence type="ECO:0000256" key="8">
    <source>
        <dbReference type="ARBA" id="ARBA00048679"/>
    </source>
</evidence>
<accession>A0A831WYX8</accession>
<reference evidence="10" key="1">
    <citation type="journal article" date="2020" name="mSystems">
        <title>Genome- and Community-Level Interaction Insights into Carbon Utilization and Element Cycling Functions of Hydrothermarchaeota in Hydrothermal Sediment.</title>
        <authorList>
            <person name="Zhou Z."/>
            <person name="Liu Y."/>
            <person name="Xu W."/>
            <person name="Pan J."/>
            <person name="Luo Z.H."/>
            <person name="Li M."/>
        </authorList>
    </citation>
    <scope>NUCLEOTIDE SEQUENCE [LARGE SCALE GENOMIC DNA]</scope>
    <source>
        <strain evidence="10">SpSt-210</strain>
    </source>
</reference>
<evidence type="ECO:0000256" key="7">
    <source>
        <dbReference type="ARBA" id="ARBA00047899"/>
    </source>
</evidence>
<name>A0A831WYX8_9BACT</name>
<dbReference type="SUPFAM" id="SSF50998">
    <property type="entry name" value="Quinoprotein alcohol dehydrogenase-like"/>
    <property type="match status" value="3"/>
</dbReference>
<dbReference type="InterPro" id="IPR018391">
    <property type="entry name" value="PQQ_b-propeller_rpt"/>
</dbReference>
<dbReference type="EC" id="2.7.11.1" evidence="1"/>